<keyword evidence="3" id="KW-1185">Reference proteome</keyword>
<dbReference type="InterPro" id="IPR001296">
    <property type="entry name" value="Glyco_trans_1"/>
</dbReference>
<dbReference type="PANTHER" id="PTHR46401:SF8">
    <property type="entry name" value="BLL6006 PROTEIN"/>
    <property type="match status" value="1"/>
</dbReference>
<dbReference type="Proteomes" id="UP000652755">
    <property type="component" value="Unassembled WGS sequence"/>
</dbReference>
<proteinExistence type="predicted"/>
<evidence type="ECO:0000313" key="3">
    <source>
        <dbReference type="Proteomes" id="UP000652755"/>
    </source>
</evidence>
<dbReference type="Pfam" id="PF00534">
    <property type="entry name" value="Glycos_transf_1"/>
    <property type="match status" value="1"/>
</dbReference>
<accession>A0ABR7KWB9</accession>
<protein>
    <submittedName>
        <fullName evidence="2">Glycosyltransferase family 4 protein</fullName>
    </submittedName>
</protein>
<name>A0ABR7KWB9_9SPHI</name>
<dbReference type="CDD" id="cd03809">
    <property type="entry name" value="GT4_MtfB-like"/>
    <property type="match status" value="1"/>
</dbReference>
<feature type="domain" description="Glycosyl transferase family 1" evidence="1">
    <location>
        <begin position="229"/>
        <end position="367"/>
    </location>
</feature>
<evidence type="ECO:0000313" key="2">
    <source>
        <dbReference type="EMBL" id="MBC6112115.1"/>
    </source>
</evidence>
<dbReference type="SUPFAM" id="SSF53756">
    <property type="entry name" value="UDP-Glycosyltransferase/glycogen phosphorylase"/>
    <property type="match status" value="1"/>
</dbReference>
<comment type="caution">
    <text evidence="2">The sequence shown here is derived from an EMBL/GenBank/DDBJ whole genome shotgun (WGS) entry which is preliminary data.</text>
</comment>
<evidence type="ECO:0000259" key="1">
    <source>
        <dbReference type="Pfam" id="PF00534"/>
    </source>
</evidence>
<dbReference type="EMBL" id="JACRYL010000016">
    <property type="protein sequence ID" value="MBC6112115.1"/>
    <property type="molecule type" value="Genomic_DNA"/>
</dbReference>
<dbReference type="Gene3D" id="3.40.50.2000">
    <property type="entry name" value="Glycogen Phosphorylase B"/>
    <property type="match status" value="1"/>
</dbReference>
<reference evidence="2 3" key="1">
    <citation type="submission" date="2020-08" db="EMBL/GenBank/DDBJ databases">
        <authorList>
            <person name="Sun Q."/>
            <person name="Inoue M."/>
        </authorList>
    </citation>
    <scope>NUCLEOTIDE SEQUENCE [LARGE SCALE GENOMIC DNA]</scope>
    <source>
        <strain evidence="2 3">CCM 8938</strain>
    </source>
</reference>
<sequence length="418" mass="48493">MYSNKLRVGVILENYKKEEGGKFSYYSTLVDGIANFNFEDGLEFVFVAFDADSIIGSPTNTFCFNITEIVKKKYKILSILHTLSKFKIINLFSIVSQIQISYNKRFNQEVKSKLAENNIDLIYALTPFFKDLNYPTVTTHWDIGHKSMFSFPEVTNDGEFEFREDYYQKYLEKAFAIICESEAGKQELCKYKNINTNRVFVVPMFAGHIVGLNVSKTEQQVFLDKFGLTKNKFFMYPAQFWAHKNHYNLIRAFLLLHKKYPELKLIFSGSDKGNLDYIIEVVKYYEIENSVIFCGFISNEELFSAYKNSISLVMPTLLGPTNMPLLEARALGCKVICSDLEGHRESLGDYPMYVNPLNYDEIFKAMEHYYLSESIETLQGQDDDFNTSNTALIEINKVFKNLYVIRKTFSSNFKINRV</sequence>
<organism evidence="2 3">
    <name type="scientific">Pedobacter fastidiosus</name>
    <dbReference type="NCBI Taxonomy" id="2765361"/>
    <lineage>
        <taxon>Bacteria</taxon>
        <taxon>Pseudomonadati</taxon>
        <taxon>Bacteroidota</taxon>
        <taxon>Sphingobacteriia</taxon>
        <taxon>Sphingobacteriales</taxon>
        <taxon>Sphingobacteriaceae</taxon>
        <taxon>Pedobacter</taxon>
    </lineage>
</organism>
<dbReference type="RefSeq" id="WP_187072541.1">
    <property type="nucleotide sequence ID" value="NZ_JACRYL010000016.1"/>
</dbReference>
<gene>
    <name evidence="2" type="ORF">H7U22_16955</name>
</gene>
<dbReference type="PANTHER" id="PTHR46401">
    <property type="entry name" value="GLYCOSYLTRANSFERASE WBBK-RELATED"/>
    <property type="match status" value="1"/>
</dbReference>